<evidence type="ECO:0000313" key="2">
    <source>
        <dbReference type="Proteomes" id="UP000838160"/>
    </source>
</evidence>
<protein>
    <submittedName>
        <fullName evidence="1">Uncharacterized protein</fullName>
    </submittedName>
</protein>
<organism evidence="1 2">
    <name type="scientific">Vibrio hippocampi</name>
    <dbReference type="NCBI Taxonomy" id="654686"/>
    <lineage>
        <taxon>Bacteria</taxon>
        <taxon>Pseudomonadati</taxon>
        <taxon>Pseudomonadota</taxon>
        <taxon>Gammaproteobacteria</taxon>
        <taxon>Vibrionales</taxon>
        <taxon>Vibrionaceae</taxon>
        <taxon>Vibrio</taxon>
    </lineage>
</organism>
<gene>
    <name evidence="1" type="ORF">VHP8226_00566</name>
</gene>
<comment type="caution">
    <text evidence="1">The sequence shown here is derived from an EMBL/GenBank/DDBJ whole genome shotgun (WGS) entry which is preliminary data.</text>
</comment>
<sequence>MSLQNVEEQLPLFLAELQVFSVEVEKQIQLLIAQAERNVPEFSAEHQQQFEKQLTEIEQLASVIAQSRASELAEQLNHKLSLLRTFLYE</sequence>
<evidence type="ECO:0000313" key="1">
    <source>
        <dbReference type="EMBL" id="CAH0524891.1"/>
    </source>
</evidence>
<name>A0ABM8ZGV1_9VIBR</name>
<dbReference type="EMBL" id="CAKLCM010000002">
    <property type="protein sequence ID" value="CAH0524891.1"/>
    <property type="molecule type" value="Genomic_DNA"/>
</dbReference>
<keyword evidence="2" id="KW-1185">Reference proteome</keyword>
<dbReference type="Proteomes" id="UP000838160">
    <property type="component" value="Unassembled WGS sequence"/>
</dbReference>
<proteinExistence type="predicted"/>
<dbReference type="RefSeq" id="WP_237483607.1">
    <property type="nucleotide sequence ID" value="NZ_CAKLCM010000002.1"/>
</dbReference>
<reference evidence="1" key="1">
    <citation type="submission" date="2021-12" db="EMBL/GenBank/DDBJ databases">
        <authorList>
            <person name="Rodrigo-Torres L."/>
            <person name="Arahal R. D."/>
            <person name="Lucena T."/>
        </authorList>
    </citation>
    <scope>NUCLEOTIDE SEQUENCE</scope>
    <source>
        <strain evidence="1">CECT 8226</strain>
    </source>
</reference>
<accession>A0ABM8ZGV1</accession>